<dbReference type="PANTHER" id="PTHR16161:SF0">
    <property type="entry name" value="TRANSCRIPTIONAL PROTEIN SWT1"/>
    <property type="match status" value="1"/>
</dbReference>
<dbReference type="InterPro" id="IPR036020">
    <property type="entry name" value="WW_dom_sf"/>
</dbReference>
<dbReference type="Pfam" id="PF13638">
    <property type="entry name" value="PIN_4"/>
    <property type="match status" value="1"/>
</dbReference>
<feature type="region of interest" description="Disordered" evidence="1">
    <location>
        <begin position="152"/>
        <end position="183"/>
    </location>
</feature>
<dbReference type="Proteomes" id="UP000027135">
    <property type="component" value="Unassembled WGS sequence"/>
</dbReference>
<dbReference type="eggNOG" id="KOG4689">
    <property type="taxonomic scope" value="Eukaryota"/>
</dbReference>
<dbReference type="OrthoDB" id="548295at2759"/>
<feature type="region of interest" description="Disordered" evidence="1">
    <location>
        <begin position="298"/>
        <end position="318"/>
    </location>
</feature>
<evidence type="ECO:0000259" key="2">
    <source>
        <dbReference type="PROSITE" id="PS50020"/>
    </source>
</evidence>
<dbReference type="GO" id="GO:0005634">
    <property type="term" value="C:nucleus"/>
    <property type="evidence" value="ECO:0007669"/>
    <property type="project" value="TreeGrafter"/>
</dbReference>
<dbReference type="Gene3D" id="3.40.50.1010">
    <property type="entry name" value="5'-nuclease"/>
    <property type="match status" value="1"/>
</dbReference>
<dbReference type="SMART" id="SM00456">
    <property type="entry name" value="WW"/>
    <property type="match status" value="1"/>
</dbReference>
<dbReference type="STRING" id="136037.A0A067QU77"/>
<organism evidence="3 4">
    <name type="scientific">Zootermopsis nevadensis</name>
    <name type="common">Dampwood termite</name>
    <dbReference type="NCBI Taxonomy" id="136037"/>
    <lineage>
        <taxon>Eukaryota</taxon>
        <taxon>Metazoa</taxon>
        <taxon>Ecdysozoa</taxon>
        <taxon>Arthropoda</taxon>
        <taxon>Hexapoda</taxon>
        <taxon>Insecta</taxon>
        <taxon>Pterygota</taxon>
        <taxon>Neoptera</taxon>
        <taxon>Polyneoptera</taxon>
        <taxon>Dictyoptera</taxon>
        <taxon>Blattodea</taxon>
        <taxon>Blattoidea</taxon>
        <taxon>Termitoidae</taxon>
        <taxon>Termopsidae</taxon>
        <taxon>Zootermopsis</taxon>
    </lineage>
</organism>
<gene>
    <name evidence="3" type="ORF">L798_02742</name>
</gene>
<proteinExistence type="predicted"/>
<dbReference type="InterPro" id="IPR001202">
    <property type="entry name" value="WW_dom"/>
</dbReference>
<dbReference type="SUPFAM" id="SSF88723">
    <property type="entry name" value="PIN domain-like"/>
    <property type="match status" value="1"/>
</dbReference>
<dbReference type="CDD" id="cd00201">
    <property type="entry name" value="WW"/>
    <property type="match status" value="1"/>
</dbReference>
<protein>
    <recommendedName>
        <fullName evidence="2">WW domain-containing protein</fullName>
    </recommendedName>
</protein>
<reference evidence="3 4" key="1">
    <citation type="journal article" date="2014" name="Nat. Commun.">
        <title>Molecular traces of alternative social organization in a termite genome.</title>
        <authorList>
            <person name="Terrapon N."/>
            <person name="Li C."/>
            <person name="Robertson H.M."/>
            <person name="Ji L."/>
            <person name="Meng X."/>
            <person name="Booth W."/>
            <person name="Chen Z."/>
            <person name="Childers C.P."/>
            <person name="Glastad K.M."/>
            <person name="Gokhale K."/>
            <person name="Gowin J."/>
            <person name="Gronenberg W."/>
            <person name="Hermansen R.A."/>
            <person name="Hu H."/>
            <person name="Hunt B.G."/>
            <person name="Huylmans A.K."/>
            <person name="Khalil S.M."/>
            <person name="Mitchell R.D."/>
            <person name="Munoz-Torres M.C."/>
            <person name="Mustard J.A."/>
            <person name="Pan H."/>
            <person name="Reese J.T."/>
            <person name="Scharf M.E."/>
            <person name="Sun F."/>
            <person name="Vogel H."/>
            <person name="Xiao J."/>
            <person name="Yang W."/>
            <person name="Yang Z."/>
            <person name="Yang Z."/>
            <person name="Zhou J."/>
            <person name="Zhu J."/>
            <person name="Brent C.S."/>
            <person name="Elsik C.G."/>
            <person name="Goodisman M.A."/>
            <person name="Liberles D.A."/>
            <person name="Roe R.M."/>
            <person name="Vargo E.L."/>
            <person name="Vilcinskas A."/>
            <person name="Wang J."/>
            <person name="Bornberg-Bauer E."/>
            <person name="Korb J."/>
            <person name="Zhang G."/>
            <person name="Liebig J."/>
        </authorList>
    </citation>
    <scope>NUCLEOTIDE SEQUENCE [LARGE SCALE GENOMIC DNA]</scope>
    <source>
        <tissue evidence="3">Whole organism</tissue>
    </source>
</reference>
<dbReference type="EMBL" id="KK853424">
    <property type="protein sequence ID" value="KDR07688.1"/>
    <property type="molecule type" value="Genomic_DNA"/>
</dbReference>
<keyword evidence="4" id="KW-1185">Reference proteome</keyword>
<evidence type="ECO:0000313" key="3">
    <source>
        <dbReference type="EMBL" id="KDR07688.1"/>
    </source>
</evidence>
<dbReference type="InterPro" id="IPR029060">
    <property type="entry name" value="PIN-like_dom_sf"/>
</dbReference>
<evidence type="ECO:0000313" key="4">
    <source>
        <dbReference type="Proteomes" id="UP000027135"/>
    </source>
</evidence>
<dbReference type="CDD" id="cd18727">
    <property type="entry name" value="PIN_Swt1-like"/>
    <property type="match status" value="1"/>
</dbReference>
<dbReference type="Gene3D" id="2.20.70.10">
    <property type="match status" value="1"/>
</dbReference>
<evidence type="ECO:0000256" key="1">
    <source>
        <dbReference type="SAM" id="MobiDB-lite"/>
    </source>
</evidence>
<dbReference type="PROSITE" id="PS50020">
    <property type="entry name" value="WW_DOMAIN_2"/>
    <property type="match status" value="1"/>
</dbReference>
<feature type="domain" description="WW" evidence="2">
    <location>
        <begin position="10"/>
        <end position="45"/>
    </location>
</feature>
<dbReference type="SUPFAM" id="SSF51045">
    <property type="entry name" value="WW domain"/>
    <property type="match status" value="1"/>
</dbReference>
<dbReference type="InterPro" id="IPR002716">
    <property type="entry name" value="PIN_dom"/>
</dbReference>
<name>A0A067QU77_ZOONE</name>
<dbReference type="InParanoid" id="A0A067QU77"/>
<dbReference type="InterPro" id="IPR052626">
    <property type="entry name" value="SWT1_Regulator"/>
</dbReference>
<accession>A0A067QU77</accession>
<sequence length="1016" mass="114761">MSSAVKDTKLPLPSGWVVYPSKSHLDKVYYFNVCTGVSSWERPISKQCYRSNGEKYSEKSSDLVAKSSSSSLGKSLHECKLTSATDKRLESVSSNSGILPNKSHVLQVTVAKECDSHKKKYNRTLKSRISANDKICVNEASVECEFQHGRPAHDEVLSRKRKKKKKKKKKRCSGSVELDSDSDIEKPPLRKIKLNNNVICQSGSAVDKLHSNKLSSQLVLPSAVRGSLSSALCASKSNLRNDDVQQALKAKTPNKISPDRAAVNAELESTGRWKYAQGLASKRLRALQTKLADELVRKENSEAQKSKELRQKRKKVEESLRLHSSELGKCKTSKHSDILQKKLKFECNFGRKEVVNVERDNLRSKNLNTPGAYGGGFDKCKAAKRLEILQKKLKLEQKVGHKQQDRLLIKNERVPEACSAGVWSKERSPSSDASLVRDGRRFSDKTVKQNLSEQHPYVTAEVTNQEDELMEWEPIEDEKILSHIQEVRSQIHQGRNIDQDGRGIQTLDYDINSIFCADGKPEWFIVIDTNVLISSLNYIEELRDTNFKGLGFPVLVIPWQVLQELDVMKDKRGNVRSPFLTMRARKAVSFLLSNFSSKHPRIRGQTALDAVPKDFKIEVPDDSILQCCLQIARRTNQVILLSNDKNLCNKAIVNGIKSYQKAEMQQTLEELSSESEDQIQIQSLSGNDLSVANVGVLAAVESGSPAEVASVVDFILCKLKSLLKELLSRILENEMNKAYGSSWKIIVLVKPPWTLSDMIICFLKHWIAVFSIVLPAEVKGILECLKEFFDDAKQNKGYGHSLRDVKKMLQTSLHLCMAVQFDEYRDLVSACVSNIERLRKHCEETLTGFKKEDEKEKFKCDQYKSQNENVKTVMDVLKNCLELVQSFCALMCDVLGWEHHVVYSRPEPLPTVDIVQNRVQYIYPMVDALIKNIASILEHPVSALTVDHEAVKNLYLTLANFVESQEVAEKITPELILNFSTTESTRSTLEMTKTMFEEIELVLNRGINYFVQCGIA</sequence>
<dbReference type="AlphaFoldDB" id="A0A067QU77"/>
<dbReference type="PANTHER" id="PTHR16161">
    <property type="entry name" value="TRANSCRIPTIONAL PROTEIN SWT1"/>
    <property type="match status" value="1"/>
</dbReference>
<feature type="compositionally biased region" description="Basic residues" evidence="1">
    <location>
        <begin position="159"/>
        <end position="172"/>
    </location>
</feature>